<protein>
    <submittedName>
        <fullName evidence="1">Uncharacterized protein</fullName>
    </submittedName>
</protein>
<gene>
    <name evidence="1" type="ORF">LPLAT_LOCUS4109</name>
</gene>
<keyword evidence="2" id="KW-1185">Reference proteome</keyword>
<name>A0AAV2NDY7_9HYME</name>
<organism evidence="1 2">
    <name type="scientific">Lasius platythorax</name>
    <dbReference type="NCBI Taxonomy" id="488582"/>
    <lineage>
        <taxon>Eukaryota</taxon>
        <taxon>Metazoa</taxon>
        <taxon>Ecdysozoa</taxon>
        <taxon>Arthropoda</taxon>
        <taxon>Hexapoda</taxon>
        <taxon>Insecta</taxon>
        <taxon>Pterygota</taxon>
        <taxon>Neoptera</taxon>
        <taxon>Endopterygota</taxon>
        <taxon>Hymenoptera</taxon>
        <taxon>Apocrita</taxon>
        <taxon>Aculeata</taxon>
        <taxon>Formicoidea</taxon>
        <taxon>Formicidae</taxon>
        <taxon>Formicinae</taxon>
        <taxon>Lasius</taxon>
        <taxon>Lasius</taxon>
    </lineage>
</organism>
<dbReference type="Proteomes" id="UP001497644">
    <property type="component" value="Chromosome 14"/>
</dbReference>
<sequence length="69" mass="7669">MTNLWQEQGKVCSGTTRRKIHANNRASFAVHGVMANLWQEQGKVCSGTTRRKIHANNRANLAVHGVITL</sequence>
<reference evidence="1" key="1">
    <citation type="submission" date="2024-04" db="EMBL/GenBank/DDBJ databases">
        <authorList>
            <consortium name="Molecular Ecology Group"/>
        </authorList>
    </citation>
    <scope>NUCLEOTIDE SEQUENCE</scope>
</reference>
<dbReference type="AlphaFoldDB" id="A0AAV2NDY7"/>
<evidence type="ECO:0000313" key="1">
    <source>
        <dbReference type="EMBL" id="CAL1678213.1"/>
    </source>
</evidence>
<evidence type="ECO:0000313" key="2">
    <source>
        <dbReference type="Proteomes" id="UP001497644"/>
    </source>
</evidence>
<accession>A0AAV2NDY7</accession>
<dbReference type="EMBL" id="OZ034837">
    <property type="protein sequence ID" value="CAL1678213.1"/>
    <property type="molecule type" value="Genomic_DNA"/>
</dbReference>
<proteinExistence type="predicted"/>